<evidence type="ECO:0000313" key="1">
    <source>
        <dbReference type="EMBL" id="KAL3575949.1"/>
    </source>
</evidence>
<sequence>MWSFFDLGPKLVVVRVCGGYGGKGSGLIAVGVPRIRPWVGDGDGCLLNIERTLGMVRNCFWSMGYSGVVVVNGWVICIVGSTE</sequence>
<reference evidence="1 2" key="1">
    <citation type="journal article" date="2024" name="Plant Biotechnol. J.">
        <title>Genome and CRISPR/Cas9 system of a widespread forest tree (Populus alba) in the world.</title>
        <authorList>
            <person name="Liu Y.J."/>
            <person name="Jiang P.F."/>
            <person name="Han X.M."/>
            <person name="Li X.Y."/>
            <person name="Wang H.M."/>
            <person name="Wang Y.J."/>
            <person name="Wang X.X."/>
            <person name="Zeng Q.Y."/>
        </authorList>
    </citation>
    <scope>NUCLEOTIDE SEQUENCE [LARGE SCALE GENOMIC DNA]</scope>
    <source>
        <strain evidence="2">cv. PAL-ZL1</strain>
    </source>
</reference>
<dbReference type="EMBL" id="RCHU02000011">
    <property type="protein sequence ID" value="KAL3575949.1"/>
    <property type="molecule type" value="Genomic_DNA"/>
</dbReference>
<accession>A0ACC4BD33</accession>
<evidence type="ECO:0000313" key="2">
    <source>
        <dbReference type="Proteomes" id="UP000309997"/>
    </source>
</evidence>
<dbReference type="Proteomes" id="UP000309997">
    <property type="component" value="Unassembled WGS sequence"/>
</dbReference>
<comment type="caution">
    <text evidence="1">The sequence shown here is derived from an EMBL/GenBank/DDBJ whole genome shotgun (WGS) entry which is preliminary data.</text>
</comment>
<protein>
    <submittedName>
        <fullName evidence="1">Uncharacterized protein</fullName>
    </submittedName>
</protein>
<keyword evidence="2" id="KW-1185">Reference proteome</keyword>
<gene>
    <name evidence="1" type="ORF">D5086_021232</name>
</gene>
<organism evidence="1 2">
    <name type="scientific">Populus alba</name>
    <name type="common">White poplar</name>
    <dbReference type="NCBI Taxonomy" id="43335"/>
    <lineage>
        <taxon>Eukaryota</taxon>
        <taxon>Viridiplantae</taxon>
        <taxon>Streptophyta</taxon>
        <taxon>Embryophyta</taxon>
        <taxon>Tracheophyta</taxon>
        <taxon>Spermatophyta</taxon>
        <taxon>Magnoliopsida</taxon>
        <taxon>eudicotyledons</taxon>
        <taxon>Gunneridae</taxon>
        <taxon>Pentapetalae</taxon>
        <taxon>rosids</taxon>
        <taxon>fabids</taxon>
        <taxon>Malpighiales</taxon>
        <taxon>Salicaceae</taxon>
        <taxon>Saliceae</taxon>
        <taxon>Populus</taxon>
    </lineage>
</organism>
<proteinExistence type="predicted"/>
<name>A0ACC4BD33_POPAL</name>